<dbReference type="PANTHER" id="PTHR28067">
    <property type="entry name" value="DNA REPLICATION REGULATOR SLD3"/>
    <property type="match status" value="1"/>
</dbReference>
<dbReference type="GO" id="GO:0006270">
    <property type="term" value="P:DNA replication initiation"/>
    <property type="evidence" value="ECO:0007669"/>
    <property type="project" value="InterPro"/>
</dbReference>
<keyword evidence="4" id="KW-1185">Reference proteome</keyword>
<dbReference type="Pfam" id="PF08639">
    <property type="entry name" value="Sld3_STD"/>
    <property type="match status" value="1"/>
</dbReference>
<feature type="compositionally biased region" description="Polar residues" evidence="1">
    <location>
        <begin position="19"/>
        <end position="31"/>
    </location>
</feature>
<feature type="compositionally biased region" description="Basic and acidic residues" evidence="1">
    <location>
        <begin position="187"/>
        <end position="199"/>
    </location>
</feature>
<reference evidence="3" key="1">
    <citation type="submission" date="2022-07" db="EMBL/GenBank/DDBJ databases">
        <title>Fungi with potential for degradation of polypropylene.</title>
        <authorList>
            <person name="Gostincar C."/>
        </authorList>
    </citation>
    <scope>NUCLEOTIDE SEQUENCE</scope>
    <source>
        <strain evidence="3">EXF-13287</strain>
    </source>
</reference>
<dbReference type="Gene3D" id="1.20.58.2130">
    <property type="match status" value="1"/>
</dbReference>
<feature type="region of interest" description="Disordered" evidence="1">
    <location>
        <begin position="1"/>
        <end position="57"/>
    </location>
</feature>
<feature type="compositionally biased region" description="Basic and acidic residues" evidence="1">
    <location>
        <begin position="889"/>
        <end position="910"/>
    </location>
</feature>
<evidence type="ECO:0000259" key="2">
    <source>
        <dbReference type="Pfam" id="PF08639"/>
    </source>
</evidence>
<evidence type="ECO:0000313" key="4">
    <source>
        <dbReference type="Proteomes" id="UP001174691"/>
    </source>
</evidence>
<feature type="compositionally biased region" description="Low complexity" evidence="1">
    <location>
        <begin position="501"/>
        <end position="517"/>
    </location>
</feature>
<dbReference type="InterPro" id="IPR013948">
    <property type="entry name" value="DNA_replication_reg_Sld3_C"/>
</dbReference>
<feature type="region of interest" description="Disordered" evidence="1">
    <location>
        <begin position="790"/>
        <end position="810"/>
    </location>
</feature>
<comment type="caution">
    <text evidence="3">The sequence shown here is derived from an EMBL/GenBank/DDBJ whole genome shotgun (WGS) entry which is preliminary data.</text>
</comment>
<dbReference type="PANTHER" id="PTHR28067:SF1">
    <property type="entry name" value="DNA REPLICATION REGULATOR SLD3"/>
    <property type="match status" value="1"/>
</dbReference>
<accession>A0AA38RXY5</accession>
<proteinExistence type="predicted"/>
<dbReference type="AlphaFoldDB" id="A0AA38RXY5"/>
<dbReference type="Proteomes" id="UP001174691">
    <property type="component" value="Unassembled WGS sequence"/>
</dbReference>
<feature type="domain" description="DNA replication regulator Sld3 C-terminal" evidence="2">
    <location>
        <begin position="211"/>
        <end position="762"/>
    </location>
</feature>
<feature type="compositionally biased region" description="Low complexity" evidence="1">
    <location>
        <begin position="797"/>
        <end position="806"/>
    </location>
</feature>
<name>A0AA38RXY5_9PEZI</name>
<feature type="compositionally biased region" description="Basic residues" evidence="1">
    <location>
        <begin position="300"/>
        <end position="310"/>
    </location>
</feature>
<feature type="region of interest" description="Disordered" evidence="1">
    <location>
        <begin position="293"/>
        <end position="314"/>
    </location>
</feature>
<feature type="region of interest" description="Disordered" evidence="1">
    <location>
        <begin position="381"/>
        <end position="404"/>
    </location>
</feature>
<feature type="compositionally biased region" description="Basic and acidic residues" evidence="1">
    <location>
        <begin position="520"/>
        <end position="538"/>
    </location>
</feature>
<organism evidence="3 4">
    <name type="scientific">Coniochaeta hoffmannii</name>
    <dbReference type="NCBI Taxonomy" id="91930"/>
    <lineage>
        <taxon>Eukaryota</taxon>
        <taxon>Fungi</taxon>
        <taxon>Dikarya</taxon>
        <taxon>Ascomycota</taxon>
        <taxon>Pezizomycotina</taxon>
        <taxon>Sordariomycetes</taxon>
        <taxon>Sordariomycetidae</taxon>
        <taxon>Coniochaetales</taxon>
        <taxon>Coniochaetaceae</taxon>
        <taxon>Coniochaeta</taxon>
    </lineage>
</organism>
<dbReference type="EMBL" id="JANBVN010000016">
    <property type="protein sequence ID" value="KAJ9162014.1"/>
    <property type="molecule type" value="Genomic_DNA"/>
</dbReference>
<dbReference type="GO" id="GO:0031261">
    <property type="term" value="C:DNA replication preinitiation complex"/>
    <property type="evidence" value="ECO:0007669"/>
    <property type="project" value="TreeGrafter"/>
</dbReference>
<dbReference type="InterPro" id="IPR042511">
    <property type="entry name" value="Sld3"/>
</dbReference>
<feature type="region of interest" description="Disordered" evidence="1">
    <location>
        <begin position="489"/>
        <end position="550"/>
    </location>
</feature>
<evidence type="ECO:0000313" key="3">
    <source>
        <dbReference type="EMBL" id="KAJ9162014.1"/>
    </source>
</evidence>
<sequence length="931" mass="102037">MSSHVGLKSDASRPKSGILTPTSDGSLNSLNRVELRDAPLSSSGSRKRKHDESAHPMEELLKPTIVIKPYPSSIHVKPCILHPLMLLPREHLPLSALDLSMPHGDFSASRCYESRIKILELEGRLGSNLLLARSETKRVAYAIERQDDGLYTLLEQSESILPGGPSLLDSSPAIEDTSDSKAPTLPEGEHHPQLQHESPDVTSSPPTAETIFDNIRNNYVEVLYHSKGSLAYFAKGPLSRARAAFHLGCDSNLDMNDLIDFLKSLAMTTVVIDKKFRETIPAIIANMKTMVDDSDDGHTKAKKRKSKKMKLGKDGLYPHEADHVRRWWRANKPPVSDDKSVTPDELKYHISCLRRRETQLQMIIIMEILALEPLIRPRDTAEDSQLPGMESQAGASLTAADPPVKKRSRHNFPVLLDVHADRLCIWQSTTPDEMKALAETQVHSQGHAADKSERPNSDPLKDFCVDIILPFFSARLPDICDSINRKLGGPVIKPPPKPTQSKPASQPKAKPGAPAKKPASRRDREKTLERVLSNERMRRSVSRGPTSALAHMRSASVTAIPGLKREGSEPLMAMVPKREPPASLKEWSRNLFSRSSSTSSLATDDQKARKKAQVEAELQEAISTLKRPNRAVVGKEIVEETERLRASTSLSQLKKSRKPVRDPAFGRTATAPAIQVKATPANNRFRDVIAAESKAQLMSILQEEEVVKDEHVEDEDRIPASSSVVPSSAAPRRVATRFLRPSPAVSATPVAGRKLVQATPVRTSKPAPATVVEPPLSPVLARKAVTRKQSFHPALPSSSTLVGSSSPDRKPMPPAAVGIFETPLKPRSAMDRGELCTPVRPLRLVTGAVAVTATPETKVTAVAGTPETKVTAVAGTPEARRRAVAATPEGKKLEGVRERADEEDRKDPSDVGHQPVSIYQQLGWDDDYDLD</sequence>
<feature type="region of interest" description="Disordered" evidence="1">
    <location>
        <begin position="163"/>
        <end position="209"/>
    </location>
</feature>
<feature type="region of interest" description="Disordered" evidence="1">
    <location>
        <begin position="875"/>
        <end position="931"/>
    </location>
</feature>
<protein>
    <submittedName>
        <fullName evidence="3">DNA replication regulator sld3</fullName>
    </submittedName>
</protein>
<evidence type="ECO:0000256" key="1">
    <source>
        <dbReference type="SAM" id="MobiDB-lite"/>
    </source>
</evidence>
<gene>
    <name evidence="3" type="ORF">NKR19_g1758</name>
</gene>